<gene>
    <name evidence="3" type="ORF">SAMN02745973_01276</name>
</gene>
<dbReference type="Proteomes" id="UP000196365">
    <property type="component" value="Unassembled WGS sequence"/>
</dbReference>
<keyword evidence="1" id="KW-0697">Rotamase</keyword>
<evidence type="ECO:0000313" key="3">
    <source>
        <dbReference type="EMBL" id="SJZ64129.1"/>
    </source>
</evidence>
<dbReference type="SUPFAM" id="SSF54534">
    <property type="entry name" value="FKBP-like"/>
    <property type="match status" value="1"/>
</dbReference>
<dbReference type="SUPFAM" id="SSF109998">
    <property type="entry name" value="Triger factor/SurA peptide-binding domain-like"/>
    <property type="match status" value="1"/>
</dbReference>
<dbReference type="Gene3D" id="1.10.8.1040">
    <property type="match status" value="1"/>
</dbReference>
<dbReference type="Gene3D" id="3.10.50.40">
    <property type="match status" value="1"/>
</dbReference>
<dbReference type="InterPro" id="IPR046357">
    <property type="entry name" value="PPIase_dom_sf"/>
</dbReference>
<dbReference type="PROSITE" id="PS01096">
    <property type="entry name" value="PPIC_PPIASE_1"/>
    <property type="match status" value="1"/>
</dbReference>
<accession>A0A1T4MAT4</accession>
<name>A0A1T4MAT4_9FIRM</name>
<dbReference type="PROSITE" id="PS50198">
    <property type="entry name" value="PPIC_PPIASE_2"/>
    <property type="match status" value="1"/>
</dbReference>
<evidence type="ECO:0000313" key="4">
    <source>
        <dbReference type="Proteomes" id="UP000196365"/>
    </source>
</evidence>
<dbReference type="AlphaFoldDB" id="A0A1T4MAT4"/>
<sequence length="250" mass="29345">MENNKVLAKVGNREVTQKDLNFFLQNLDPQSASQFQSPEGQKRLLTELINQELFYLEAKDQNLDEDQSFVQSLEQLKENYLKQFAITKLLANVSITEDEIKKYYKENQDQFITPKSVQAKHILVQKEEDAQNILQEIKEGSICFEEAAKKYSTCPSKARGGDLGYFHKGQMVPEFEKAAFNMEKEDISDPIKTQFGYHIIKLIDKKEQKTRDFEEVKPELEQMVLRMKQQEVYLKKIEELKKNYLIEMVE</sequence>
<reference evidence="3 4" key="1">
    <citation type="submission" date="2017-02" db="EMBL/GenBank/DDBJ databases">
        <authorList>
            <person name="Peterson S.W."/>
        </authorList>
    </citation>
    <scope>NUCLEOTIDE SEQUENCE [LARGE SCALE GENOMIC DNA]</scope>
    <source>
        <strain evidence="3 4">DSM 15102</strain>
    </source>
</reference>
<protein>
    <submittedName>
        <fullName evidence="3">Peptidyl-prolyl cis-trans isomerase C</fullName>
    </submittedName>
</protein>
<dbReference type="InterPro" id="IPR050245">
    <property type="entry name" value="PrsA_foldase"/>
</dbReference>
<dbReference type="PANTHER" id="PTHR47245:SF2">
    <property type="entry name" value="PEPTIDYL-PROLYL CIS-TRANS ISOMERASE HP_0175-RELATED"/>
    <property type="match status" value="1"/>
</dbReference>
<dbReference type="PANTHER" id="PTHR47245">
    <property type="entry name" value="PEPTIDYLPROLYL ISOMERASE"/>
    <property type="match status" value="1"/>
</dbReference>
<feature type="domain" description="PpiC" evidence="2">
    <location>
        <begin position="114"/>
        <end position="204"/>
    </location>
</feature>
<dbReference type="EMBL" id="FUWV01000006">
    <property type="protein sequence ID" value="SJZ64129.1"/>
    <property type="molecule type" value="Genomic_DNA"/>
</dbReference>
<proteinExistence type="predicted"/>
<dbReference type="OrthoDB" id="14196at2"/>
<keyword evidence="4" id="KW-1185">Reference proteome</keyword>
<evidence type="ECO:0000256" key="1">
    <source>
        <dbReference type="PROSITE-ProRule" id="PRU00278"/>
    </source>
</evidence>
<dbReference type="RefSeq" id="WP_087678706.1">
    <property type="nucleotide sequence ID" value="NZ_FUWV01000006.1"/>
</dbReference>
<dbReference type="InterPro" id="IPR027304">
    <property type="entry name" value="Trigger_fact/SurA_dom_sf"/>
</dbReference>
<dbReference type="InterPro" id="IPR000297">
    <property type="entry name" value="PPIase_PpiC"/>
</dbReference>
<keyword evidence="1 3" id="KW-0413">Isomerase</keyword>
<dbReference type="InterPro" id="IPR023058">
    <property type="entry name" value="PPIase_PpiC_CS"/>
</dbReference>
<dbReference type="Pfam" id="PF00639">
    <property type="entry name" value="Rotamase"/>
    <property type="match status" value="1"/>
</dbReference>
<organism evidence="3 4">
    <name type="scientific">Garciella nitratireducens DSM 15102</name>
    <dbReference type="NCBI Taxonomy" id="1121911"/>
    <lineage>
        <taxon>Bacteria</taxon>
        <taxon>Bacillati</taxon>
        <taxon>Bacillota</taxon>
        <taxon>Clostridia</taxon>
        <taxon>Eubacteriales</taxon>
        <taxon>Eubacteriaceae</taxon>
        <taxon>Garciella</taxon>
    </lineage>
</organism>
<dbReference type="GO" id="GO:0003755">
    <property type="term" value="F:peptidyl-prolyl cis-trans isomerase activity"/>
    <property type="evidence" value="ECO:0007669"/>
    <property type="project" value="UniProtKB-KW"/>
</dbReference>
<evidence type="ECO:0000259" key="2">
    <source>
        <dbReference type="PROSITE" id="PS50198"/>
    </source>
</evidence>